<accession>A0AAE3K9X7</accession>
<organism evidence="1 2">
    <name type="scientific">Natronocalculus amylovorans</name>
    <dbReference type="NCBI Taxonomy" id="2917812"/>
    <lineage>
        <taxon>Archaea</taxon>
        <taxon>Methanobacteriati</taxon>
        <taxon>Methanobacteriota</taxon>
        <taxon>Stenosarchaea group</taxon>
        <taxon>Halobacteria</taxon>
        <taxon>Halobacteriales</taxon>
        <taxon>Haloferacaceae</taxon>
        <taxon>Natronocalculus</taxon>
    </lineage>
</organism>
<gene>
    <name evidence="1" type="ORF">AArcSt2_16080</name>
</gene>
<dbReference type="InterPro" id="IPR036866">
    <property type="entry name" value="RibonucZ/Hydroxyglut_hydro"/>
</dbReference>
<reference evidence="1" key="2">
    <citation type="submission" date="2022-02" db="EMBL/GenBank/DDBJ databases">
        <authorList>
            <person name="Elcheninov A.G."/>
            <person name="Sorokin D.Y."/>
            <person name="Kublanov I.V."/>
        </authorList>
    </citation>
    <scope>NUCLEOTIDE SEQUENCE</scope>
    <source>
        <strain evidence="1">AArc-St2</strain>
    </source>
</reference>
<dbReference type="EMBL" id="JAKRVX010000012">
    <property type="protein sequence ID" value="MCL9818458.1"/>
    <property type="molecule type" value="Genomic_DNA"/>
</dbReference>
<dbReference type="SUPFAM" id="SSF56281">
    <property type="entry name" value="Metallo-hydrolase/oxidoreductase"/>
    <property type="match status" value="1"/>
</dbReference>
<evidence type="ECO:0000313" key="1">
    <source>
        <dbReference type="EMBL" id="MCL9818458.1"/>
    </source>
</evidence>
<sequence length="241" mass="25727">MTVRYDTLSVTWLGYATARIETADGPVVYTDPGRYGVLDNYYARDADVVVVTHNHHYDSDGIEQVASEDATIVVYEGVDTSEIDRDVTPVSALPFTVVRVTDDDHVAVETEHGVVDIWSVPAYNDPDGPCADADGNVPHPVGLGCGFLIGLDGHRVFWPGDSDALDGFSELDVSVFLANIGGSVVSDAAASAALAEQMQPELVIPIHYNTFELLNADAAAFVADVASRSIAVALDERSTNQ</sequence>
<dbReference type="RefSeq" id="WP_250586181.1">
    <property type="nucleotide sequence ID" value="NZ_JAKRVX010000012.1"/>
</dbReference>
<reference evidence="1" key="1">
    <citation type="journal article" date="2022" name="Syst. Appl. Microbiol.">
        <title>Natronocalculus amylovorans gen. nov., sp. nov., and Natranaeroarchaeum aerophilus sp. nov., dominant culturable amylolytic natronoarchaea from hypersaline soda lakes in southwestern Siberia.</title>
        <authorList>
            <person name="Sorokin D.Y."/>
            <person name="Elcheninov A.G."/>
            <person name="Khizhniak T.V."/>
            <person name="Koenen M."/>
            <person name="Bale N.J."/>
            <person name="Damste J.S.S."/>
            <person name="Kublanov I.V."/>
        </authorList>
    </citation>
    <scope>NUCLEOTIDE SEQUENCE</scope>
    <source>
        <strain evidence="1">AArc-St2</strain>
    </source>
</reference>
<dbReference type="Pfam" id="PF13483">
    <property type="entry name" value="Lactamase_B_3"/>
    <property type="match status" value="1"/>
</dbReference>
<dbReference type="PANTHER" id="PTHR43546">
    <property type="entry name" value="UPF0173 METAL-DEPENDENT HYDROLASE MJ1163-RELATED"/>
    <property type="match status" value="1"/>
</dbReference>
<proteinExistence type="predicted"/>
<dbReference type="Proteomes" id="UP001203207">
    <property type="component" value="Unassembled WGS sequence"/>
</dbReference>
<protein>
    <submittedName>
        <fullName evidence="1">MBL fold metallo-hydrolase</fullName>
    </submittedName>
</protein>
<name>A0AAE3K9X7_9EURY</name>
<dbReference type="PANTHER" id="PTHR43546:SF8">
    <property type="entry name" value="METALLO-BETA-LACTAMASE DOMAIN-CONTAINING PROTEIN"/>
    <property type="match status" value="1"/>
</dbReference>
<dbReference type="InterPro" id="IPR050114">
    <property type="entry name" value="UPF0173_UPF0282_UlaG_hydrolase"/>
</dbReference>
<comment type="caution">
    <text evidence="1">The sequence shown here is derived from an EMBL/GenBank/DDBJ whole genome shotgun (WGS) entry which is preliminary data.</text>
</comment>
<keyword evidence="2" id="KW-1185">Reference proteome</keyword>
<dbReference type="AlphaFoldDB" id="A0AAE3K9X7"/>
<evidence type="ECO:0000313" key="2">
    <source>
        <dbReference type="Proteomes" id="UP001203207"/>
    </source>
</evidence>
<dbReference type="Gene3D" id="3.60.15.10">
    <property type="entry name" value="Ribonuclease Z/Hydroxyacylglutathione hydrolase-like"/>
    <property type="match status" value="1"/>
</dbReference>